<keyword evidence="2" id="KW-1185">Reference proteome</keyword>
<dbReference type="RefSeq" id="WP_186908850.1">
    <property type="nucleotide sequence ID" value="NZ_JACOPP010000035.1"/>
</dbReference>
<name>A0A8J6JI26_9FIRM</name>
<accession>A0A8J6JI26</accession>
<sequence>MLSVRPCPPVDYSKCSQTVTVYHWDGDHGCTRTVYKQAFLDFKKTQNVDKTGSKEANSFLLVIPCSTQGVFVGDKVLLGSGPEISTREAWAALVPSTTPGLVIVKYVDPKYWKGRMVHLEAGG</sequence>
<dbReference type="EMBL" id="JACOPP010000035">
    <property type="protein sequence ID" value="MBC5735059.1"/>
    <property type="molecule type" value="Genomic_DNA"/>
</dbReference>
<protein>
    <submittedName>
        <fullName evidence="1">Uncharacterized protein</fullName>
    </submittedName>
</protein>
<evidence type="ECO:0000313" key="1">
    <source>
        <dbReference type="EMBL" id="MBC5735059.1"/>
    </source>
</evidence>
<reference evidence="1" key="1">
    <citation type="submission" date="2020-08" db="EMBL/GenBank/DDBJ databases">
        <title>Genome public.</title>
        <authorList>
            <person name="Liu C."/>
            <person name="Sun Q."/>
        </authorList>
    </citation>
    <scope>NUCLEOTIDE SEQUENCE</scope>
    <source>
        <strain evidence="1">NSJ-51</strain>
    </source>
</reference>
<comment type="caution">
    <text evidence="1">The sequence shown here is derived from an EMBL/GenBank/DDBJ whole genome shotgun (WGS) entry which is preliminary data.</text>
</comment>
<dbReference type="AlphaFoldDB" id="A0A8J6JI26"/>
<gene>
    <name evidence="1" type="ORF">H8S57_15185</name>
</gene>
<proteinExistence type="predicted"/>
<evidence type="ECO:0000313" key="2">
    <source>
        <dbReference type="Proteomes" id="UP000661435"/>
    </source>
</evidence>
<organism evidence="1 2">
    <name type="scientific">Lawsonibacter hominis</name>
    <dbReference type="NCBI Taxonomy" id="2763053"/>
    <lineage>
        <taxon>Bacteria</taxon>
        <taxon>Bacillati</taxon>
        <taxon>Bacillota</taxon>
        <taxon>Clostridia</taxon>
        <taxon>Eubacteriales</taxon>
        <taxon>Oscillospiraceae</taxon>
        <taxon>Lawsonibacter</taxon>
    </lineage>
</organism>
<dbReference type="Proteomes" id="UP000661435">
    <property type="component" value="Unassembled WGS sequence"/>
</dbReference>